<keyword evidence="3" id="KW-1185">Reference proteome</keyword>
<feature type="region of interest" description="Disordered" evidence="1">
    <location>
        <begin position="1"/>
        <end position="34"/>
    </location>
</feature>
<protein>
    <submittedName>
        <fullName evidence="2">Uncharacterized protein</fullName>
    </submittedName>
</protein>
<sequence>MTGEMQETAGPGPYGRLALDPTESGRESVRRWPRELFRPEAGAILGMPDR</sequence>
<feature type="compositionally biased region" description="Basic and acidic residues" evidence="1">
    <location>
        <begin position="23"/>
        <end position="34"/>
    </location>
</feature>
<dbReference type="AlphaFoldDB" id="A0A238V4P4"/>
<evidence type="ECO:0000313" key="3">
    <source>
        <dbReference type="Proteomes" id="UP000198403"/>
    </source>
</evidence>
<proteinExistence type="predicted"/>
<gene>
    <name evidence="2" type="ORF">SAMN06272737_10263</name>
</gene>
<dbReference type="EMBL" id="FZNO01000002">
    <property type="protein sequence ID" value="SNR29472.1"/>
    <property type="molecule type" value="Genomic_DNA"/>
</dbReference>
<reference evidence="2 3" key="1">
    <citation type="submission" date="2017-06" db="EMBL/GenBank/DDBJ databases">
        <authorList>
            <person name="Kim H.J."/>
            <person name="Triplett B.A."/>
        </authorList>
    </citation>
    <scope>NUCLEOTIDE SEQUENCE [LARGE SCALE GENOMIC DNA]</scope>
    <source>
        <strain evidence="2 3">DSM 44272</strain>
    </source>
</reference>
<evidence type="ECO:0000256" key="1">
    <source>
        <dbReference type="SAM" id="MobiDB-lite"/>
    </source>
</evidence>
<organism evidence="2 3">
    <name type="scientific">Blastococcus mobilis</name>
    <dbReference type="NCBI Taxonomy" id="1938746"/>
    <lineage>
        <taxon>Bacteria</taxon>
        <taxon>Bacillati</taxon>
        <taxon>Actinomycetota</taxon>
        <taxon>Actinomycetes</taxon>
        <taxon>Geodermatophilales</taxon>
        <taxon>Geodermatophilaceae</taxon>
        <taxon>Blastococcus</taxon>
    </lineage>
</organism>
<dbReference type="Proteomes" id="UP000198403">
    <property type="component" value="Unassembled WGS sequence"/>
</dbReference>
<name>A0A238V4P4_9ACTN</name>
<accession>A0A238V4P4</accession>
<evidence type="ECO:0000313" key="2">
    <source>
        <dbReference type="EMBL" id="SNR29472.1"/>
    </source>
</evidence>